<proteinExistence type="inferred from homology"/>
<evidence type="ECO:0000313" key="9">
    <source>
        <dbReference type="EMBL" id="GAA4066114.1"/>
    </source>
</evidence>
<keyword evidence="6 7" id="KW-0472">Membrane</keyword>
<feature type="transmembrane region" description="Helical" evidence="7">
    <location>
        <begin position="123"/>
        <end position="145"/>
    </location>
</feature>
<dbReference type="InterPro" id="IPR042094">
    <property type="entry name" value="T2SS_GspF_sf"/>
</dbReference>
<keyword evidence="10" id="KW-1185">Reference proteome</keyword>
<evidence type="ECO:0000256" key="1">
    <source>
        <dbReference type="ARBA" id="ARBA00004651"/>
    </source>
</evidence>
<dbReference type="InterPro" id="IPR018076">
    <property type="entry name" value="T2SS_GspF_dom"/>
</dbReference>
<evidence type="ECO:0000256" key="5">
    <source>
        <dbReference type="ARBA" id="ARBA00022989"/>
    </source>
</evidence>
<evidence type="ECO:0000259" key="8">
    <source>
        <dbReference type="Pfam" id="PF00482"/>
    </source>
</evidence>
<dbReference type="Proteomes" id="UP001501734">
    <property type="component" value="Unassembled WGS sequence"/>
</dbReference>
<accession>A0ABP7VFA3</accession>
<feature type="transmembrane region" description="Helical" evidence="7">
    <location>
        <begin position="165"/>
        <end position="188"/>
    </location>
</feature>
<evidence type="ECO:0000256" key="7">
    <source>
        <dbReference type="SAM" id="Phobius"/>
    </source>
</evidence>
<evidence type="ECO:0000256" key="3">
    <source>
        <dbReference type="ARBA" id="ARBA00022475"/>
    </source>
</evidence>
<dbReference type="Gene3D" id="1.20.81.30">
    <property type="entry name" value="Type II secretion system (T2SS), domain F"/>
    <property type="match status" value="2"/>
</dbReference>
<keyword evidence="3" id="KW-1003">Cell membrane</keyword>
<keyword evidence="5 7" id="KW-1133">Transmembrane helix</keyword>
<dbReference type="EMBL" id="BAABDL010000053">
    <property type="protein sequence ID" value="GAA4066114.1"/>
    <property type="molecule type" value="Genomic_DNA"/>
</dbReference>
<keyword evidence="4 7" id="KW-0812">Transmembrane</keyword>
<evidence type="ECO:0000313" key="10">
    <source>
        <dbReference type="Proteomes" id="UP001501734"/>
    </source>
</evidence>
<gene>
    <name evidence="9" type="primary">comGB</name>
    <name evidence="9" type="ORF">GCM10022410_10710</name>
</gene>
<dbReference type="Pfam" id="PF00482">
    <property type="entry name" value="T2SSF"/>
    <property type="match status" value="2"/>
</dbReference>
<dbReference type="PANTHER" id="PTHR30012:SF0">
    <property type="entry name" value="TYPE II SECRETION SYSTEM PROTEIN F-RELATED"/>
    <property type="match status" value="1"/>
</dbReference>
<evidence type="ECO:0000256" key="6">
    <source>
        <dbReference type="ARBA" id="ARBA00023136"/>
    </source>
</evidence>
<comment type="similarity">
    <text evidence="2">Belongs to the GSP F family.</text>
</comment>
<evidence type="ECO:0000256" key="4">
    <source>
        <dbReference type="ARBA" id="ARBA00022692"/>
    </source>
</evidence>
<dbReference type="RefSeq" id="WP_344911114.1">
    <property type="nucleotide sequence ID" value="NZ_BAABDL010000053.1"/>
</dbReference>
<sequence length="350" mass="40635">MVTHLARSLKKNKSRLSINEQTLFLEKLAQLLEQDYSILDALQILKWHRNWSHTIDQLINELKNGRKFDQILQELQFDQQIVSFIYFALQHGNLIAAIQRSVLFVKQQLQLFGKFKQAIRYPIVLLVSFLVVLFFIDLYVYPAFLQLYSTQSQPSLMLFVSMRTVSSFFSILYMSMIVCVITGIVLTVMKHKITIQHKVAVINFIPLTAKLAKKYCSLTFAIHLSSLLKTDLSFKNCLTLIINHNHDTLLSYYCTQLLADLNQGVRLTQAIRNRNYFDDQLIFIFDNQTNHLIMKRDLETYSTLLLEQAQSFILKIIKVIQPTVLIIIGISVVLIYLSILLPMLQLIQTI</sequence>
<organism evidence="9 10">
    <name type="scientific">Amphibacillus indicireducens</name>
    <dbReference type="NCBI Taxonomy" id="1076330"/>
    <lineage>
        <taxon>Bacteria</taxon>
        <taxon>Bacillati</taxon>
        <taxon>Bacillota</taxon>
        <taxon>Bacilli</taxon>
        <taxon>Bacillales</taxon>
        <taxon>Bacillaceae</taxon>
        <taxon>Amphibacillus</taxon>
    </lineage>
</organism>
<feature type="domain" description="Type II secretion system protein GspF" evidence="8">
    <location>
        <begin position="24"/>
        <end position="142"/>
    </location>
</feature>
<protein>
    <submittedName>
        <fullName evidence="9">Competence type IV pilus assembly protein ComGB</fullName>
    </submittedName>
</protein>
<feature type="transmembrane region" description="Helical" evidence="7">
    <location>
        <begin position="324"/>
        <end position="347"/>
    </location>
</feature>
<comment type="caution">
    <text evidence="9">The sequence shown here is derived from an EMBL/GenBank/DDBJ whole genome shotgun (WGS) entry which is preliminary data.</text>
</comment>
<comment type="subcellular location">
    <subcellularLocation>
        <location evidence="1">Cell membrane</location>
        <topology evidence="1">Multi-pass membrane protein</topology>
    </subcellularLocation>
</comment>
<name>A0ABP7VFA3_9BACI</name>
<reference evidence="10" key="1">
    <citation type="journal article" date="2019" name="Int. J. Syst. Evol. Microbiol.">
        <title>The Global Catalogue of Microorganisms (GCM) 10K type strain sequencing project: providing services to taxonomists for standard genome sequencing and annotation.</title>
        <authorList>
            <consortium name="The Broad Institute Genomics Platform"/>
            <consortium name="The Broad Institute Genome Sequencing Center for Infectious Disease"/>
            <person name="Wu L."/>
            <person name="Ma J."/>
        </authorList>
    </citation>
    <scope>NUCLEOTIDE SEQUENCE [LARGE SCALE GENOMIC DNA]</scope>
    <source>
        <strain evidence="10">JCM 17250</strain>
    </source>
</reference>
<dbReference type="PRINTS" id="PR00812">
    <property type="entry name" value="BCTERIALGSPF"/>
</dbReference>
<feature type="domain" description="Type II secretion system protein GspF" evidence="8">
    <location>
        <begin position="220"/>
        <end position="342"/>
    </location>
</feature>
<evidence type="ECO:0000256" key="2">
    <source>
        <dbReference type="ARBA" id="ARBA00005745"/>
    </source>
</evidence>
<dbReference type="PANTHER" id="PTHR30012">
    <property type="entry name" value="GENERAL SECRETION PATHWAY PROTEIN"/>
    <property type="match status" value="1"/>
</dbReference>
<dbReference type="InterPro" id="IPR003004">
    <property type="entry name" value="GspF/PilC"/>
</dbReference>